<dbReference type="GO" id="GO:0008270">
    <property type="term" value="F:zinc ion binding"/>
    <property type="evidence" value="ECO:0007669"/>
    <property type="project" value="InterPro"/>
</dbReference>
<dbReference type="PANTHER" id="PTHR47487">
    <property type="entry name" value="OS06G0651300 PROTEIN-RELATED"/>
    <property type="match status" value="1"/>
</dbReference>
<dbReference type="SMART" id="SM00355">
    <property type="entry name" value="ZnF_C2H2"/>
    <property type="match status" value="2"/>
</dbReference>
<dbReference type="Proteomes" id="UP001179952">
    <property type="component" value="Unassembled WGS sequence"/>
</dbReference>
<feature type="domain" description="C2H2-type" evidence="2">
    <location>
        <begin position="308"/>
        <end position="332"/>
    </location>
</feature>
<protein>
    <submittedName>
        <fullName evidence="4">Uncharacterized protein</fullName>
    </submittedName>
</protein>
<dbReference type="InterPro" id="IPR003604">
    <property type="entry name" value="Matrin/U1-like-C_Znf_C2H2"/>
</dbReference>
<dbReference type="AlphaFoldDB" id="A0AAV9A4V3"/>
<evidence type="ECO:0000259" key="2">
    <source>
        <dbReference type="SMART" id="SM00355"/>
    </source>
</evidence>
<comment type="caution">
    <text evidence="4">The sequence shown here is derived from an EMBL/GenBank/DDBJ whole genome shotgun (WGS) entry which is preliminary data.</text>
</comment>
<reference evidence="4" key="1">
    <citation type="journal article" date="2023" name="Nat. Commun.">
        <title>Diploid and tetraploid genomes of Acorus and the evolution of monocots.</title>
        <authorList>
            <person name="Ma L."/>
            <person name="Liu K.W."/>
            <person name="Li Z."/>
            <person name="Hsiao Y.Y."/>
            <person name="Qi Y."/>
            <person name="Fu T."/>
            <person name="Tang G.D."/>
            <person name="Zhang D."/>
            <person name="Sun W.H."/>
            <person name="Liu D.K."/>
            <person name="Li Y."/>
            <person name="Chen G.Z."/>
            <person name="Liu X.D."/>
            <person name="Liao X.Y."/>
            <person name="Jiang Y.T."/>
            <person name="Yu X."/>
            <person name="Hao Y."/>
            <person name="Huang J."/>
            <person name="Zhao X.W."/>
            <person name="Ke S."/>
            <person name="Chen Y.Y."/>
            <person name="Wu W.L."/>
            <person name="Hsu J.L."/>
            <person name="Lin Y.F."/>
            <person name="Huang M.D."/>
            <person name="Li C.Y."/>
            <person name="Huang L."/>
            <person name="Wang Z.W."/>
            <person name="Zhao X."/>
            <person name="Zhong W.Y."/>
            <person name="Peng D.H."/>
            <person name="Ahmad S."/>
            <person name="Lan S."/>
            <person name="Zhang J.S."/>
            <person name="Tsai W.C."/>
            <person name="Van de Peer Y."/>
            <person name="Liu Z.J."/>
        </authorList>
    </citation>
    <scope>NUCLEOTIDE SEQUENCE</scope>
    <source>
        <strain evidence="4">SCP</strain>
    </source>
</reference>
<organism evidence="4 5">
    <name type="scientific">Acorus gramineus</name>
    <name type="common">Dwarf sweet flag</name>
    <dbReference type="NCBI Taxonomy" id="55184"/>
    <lineage>
        <taxon>Eukaryota</taxon>
        <taxon>Viridiplantae</taxon>
        <taxon>Streptophyta</taxon>
        <taxon>Embryophyta</taxon>
        <taxon>Tracheophyta</taxon>
        <taxon>Spermatophyta</taxon>
        <taxon>Magnoliopsida</taxon>
        <taxon>Liliopsida</taxon>
        <taxon>Acoraceae</taxon>
        <taxon>Acorus</taxon>
    </lineage>
</organism>
<dbReference type="Gene3D" id="3.30.160.60">
    <property type="entry name" value="Classic Zinc Finger"/>
    <property type="match status" value="2"/>
</dbReference>
<feature type="domain" description="U1-type" evidence="3">
    <location>
        <begin position="305"/>
        <end position="339"/>
    </location>
</feature>
<dbReference type="GO" id="GO:0003676">
    <property type="term" value="F:nucleic acid binding"/>
    <property type="evidence" value="ECO:0007669"/>
    <property type="project" value="InterPro"/>
</dbReference>
<feature type="domain" description="U1-type" evidence="3">
    <location>
        <begin position="216"/>
        <end position="250"/>
    </location>
</feature>
<evidence type="ECO:0000313" key="4">
    <source>
        <dbReference type="EMBL" id="KAK1259217.1"/>
    </source>
</evidence>
<feature type="region of interest" description="Disordered" evidence="1">
    <location>
        <begin position="1"/>
        <end position="28"/>
    </location>
</feature>
<feature type="compositionally biased region" description="Basic and acidic residues" evidence="1">
    <location>
        <begin position="1"/>
        <end position="12"/>
    </location>
</feature>
<gene>
    <name evidence="4" type="ORF">QJS04_geneDACA021918</name>
</gene>
<keyword evidence="5" id="KW-1185">Reference proteome</keyword>
<evidence type="ECO:0000259" key="3">
    <source>
        <dbReference type="SMART" id="SM00451"/>
    </source>
</evidence>
<proteinExistence type="predicted"/>
<dbReference type="EMBL" id="JAUJYN010000012">
    <property type="protein sequence ID" value="KAK1259217.1"/>
    <property type="molecule type" value="Genomic_DNA"/>
</dbReference>
<feature type="domain" description="C2H2-type" evidence="2">
    <location>
        <begin position="219"/>
        <end position="243"/>
    </location>
</feature>
<dbReference type="InterPro" id="IPR013087">
    <property type="entry name" value="Znf_C2H2_type"/>
</dbReference>
<evidence type="ECO:0000256" key="1">
    <source>
        <dbReference type="SAM" id="MobiDB-lite"/>
    </source>
</evidence>
<dbReference type="SUPFAM" id="SSF57667">
    <property type="entry name" value="beta-beta-alpha zinc fingers"/>
    <property type="match status" value="2"/>
</dbReference>
<evidence type="ECO:0000313" key="5">
    <source>
        <dbReference type="Proteomes" id="UP001179952"/>
    </source>
</evidence>
<feature type="compositionally biased region" description="Pro residues" evidence="1">
    <location>
        <begin position="13"/>
        <end position="24"/>
    </location>
</feature>
<sequence>MEFKFLDSDKRLPPPPRPPRPFLSPSPLTDSYFTAQASRTGFFDGGRVQAGVIGRPDFARSPFTAEMFESPLLAGEALGREIEKQRIREEIIAREITRKRILEEEVRRELAVERAMAAGRGVGDRFALLGLGTHNVDDVRFAERLTSPMSELRIDKRAGACGMIPHDIGGFRRLPQHSKVEIRPLSEDPPVKPAVVGMKRKASSTSTDCETPLSIKKEWSCALCQVSATGQEGLKEHLQGKKHKAKEALLNVNTTIAKHQAVSTSIPKTPVSASSEKITKKDMVEDEPISSGTKKQKTEGTKKKKLYLFCRNCKVKCNSEKNMNAHINGKKHQAFLELNKRNKNKKIVVSSTVTADAVDMNGMKGVTVVVTEEAKNKVNKIVEVADEDSEGMVDGETLEWMDCSTKAAPEGL</sequence>
<dbReference type="PANTHER" id="PTHR47487:SF8">
    <property type="entry name" value="OS08G0270900 PROTEIN"/>
    <property type="match status" value="1"/>
</dbReference>
<accession>A0AAV9A4V3</accession>
<dbReference type="InterPro" id="IPR036236">
    <property type="entry name" value="Znf_C2H2_sf"/>
</dbReference>
<dbReference type="SMART" id="SM00451">
    <property type="entry name" value="ZnF_U1"/>
    <property type="match status" value="2"/>
</dbReference>
<reference evidence="4" key="2">
    <citation type="submission" date="2023-06" db="EMBL/GenBank/DDBJ databases">
        <authorList>
            <person name="Ma L."/>
            <person name="Liu K.-W."/>
            <person name="Li Z."/>
            <person name="Hsiao Y.-Y."/>
            <person name="Qi Y."/>
            <person name="Fu T."/>
            <person name="Tang G."/>
            <person name="Zhang D."/>
            <person name="Sun W.-H."/>
            <person name="Liu D.-K."/>
            <person name="Li Y."/>
            <person name="Chen G.-Z."/>
            <person name="Liu X.-D."/>
            <person name="Liao X.-Y."/>
            <person name="Jiang Y.-T."/>
            <person name="Yu X."/>
            <person name="Hao Y."/>
            <person name="Huang J."/>
            <person name="Zhao X.-W."/>
            <person name="Ke S."/>
            <person name="Chen Y.-Y."/>
            <person name="Wu W.-L."/>
            <person name="Hsu J.-L."/>
            <person name="Lin Y.-F."/>
            <person name="Huang M.-D."/>
            <person name="Li C.-Y."/>
            <person name="Huang L."/>
            <person name="Wang Z.-W."/>
            <person name="Zhao X."/>
            <person name="Zhong W.-Y."/>
            <person name="Peng D.-H."/>
            <person name="Ahmad S."/>
            <person name="Lan S."/>
            <person name="Zhang J.-S."/>
            <person name="Tsai W.-C."/>
            <person name="Van De Peer Y."/>
            <person name="Liu Z.-J."/>
        </authorList>
    </citation>
    <scope>NUCLEOTIDE SEQUENCE</scope>
    <source>
        <strain evidence="4">SCP</strain>
        <tissue evidence="4">Leaves</tissue>
    </source>
</reference>
<dbReference type="Pfam" id="PF12874">
    <property type="entry name" value="zf-met"/>
    <property type="match status" value="2"/>
</dbReference>
<name>A0AAV9A4V3_ACOGR</name>